<comment type="caution">
    <text evidence="2">The sequence shown here is derived from an EMBL/GenBank/DDBJ whole genome shotgun (WGS) entry which is preliminary data.</text>
</comment>
<dbReference type="Gene3D" id="3.40.630.30">
    <property type="match status" value="1"/>
</dbReference>
<keyword evidence="3" id="KW-1185">Reference proteome</keyword>
<proteinExistence type="predicted"/>
<dbReference type="CDD" id="cd04301">
    <property type="entry name" value="NAT_SF"/>
    <property type="match status" value="1"/>
</dbReference>
<gene>
    <name evidence="2" type="ORF">EV192_12330</name>
</gene>
<dbReference type="EMBL" id="SLWS01000023">
    <property type="protein sequence ID" value="TCO44709.1"/>
    <property type="molecule type" value="Genomic_DNA"/>
</dbReference>
<dbReference type="InterPro" id="IPR016181">
    <property type="entry name" value="Acyl_CoA_acyltransferase"/>
</dbReference>
<sequence length="141" mass="15619">MAPTIFVTDNPDKADIKTVEDGLNEYNVQTYGRFDPRPLAVLVRDEETGQVIGGLEGRTALGLLFVELLYLPESLRGSGLGARLLQEAEEEAVRRGCGHGVLYTVEWQAPGFYVKHGWRVFGEVPSTPEGASRIFMTKQLH</sequence>
<dbReference type="SUPFAM" id="SSF55729">
    <property type="entry name" value="Acyl-CoA N-acyltransferases (Nat)"/>
    <property type="match status" value="1"/>
</dbReference>
<dbReference type="InterPro" id="IPR000182">
    <property type="entry name" value="GNAT_dom"/>
</dbReference>
<feature type="domain" description="N-acetyltransferase" evidence="1">
    <location>
        <begin position="3"/>
        <end position="141"/>
    </location>
</feature>
<dbReference type="OrthoDB" id="9787920at2"/>
<name>A0A4R2ILC4_9PSEU</name>
<keyword evidence="2" id="KW-0808">Transferase</keyword>
<evidence type="ECO:0000313" key="3">
    <source>
        <dbReference type="Proteomes" id="UP000295680"/>
    </source>
</evidence>
<dbReference type="AlphaFoldDB" id="A0A4R2ILC4"/>
<dbReference type="Proteomes" id="UP000295680">
    <property type="component" value="Unassembled WGS sequence"/>
</dbReference>
<dbReference type="PROSITE" id="PS51186">
    <property type="entry name" value="GNAT"/>
    <property type="match status" value="1"/>
</dbReference>
<evidence type="ECO:0000313" key="2">
    <source>
        <dbReference type="EMBL" id="TCO44709.1"/>
    </source>
</evidence>
<accession>A0A4R2ILC4</accession>
<protein>
    <submittedName>
        <fullName evidence="2">Acetyltransferase (GNAT) family protein</fullName>
    </submittedName>
</protein>
<reference evidence="2 3" key="1">
    <citation type="submission" date="2019-03" db="EMBL/GenBank/DDBJ databases">
        <title>Genomic Encyclopedia of Type Strains, Phase IV (KMG-IV): sequencing the most valuable type-strain genomes for metagenomic binning, comparative biology and taxonomic classification.</title>
        <authorList>
            <person name="Goeker M."/>
        </authorList>
    </citation>
    <scope>NUCLEOTIDE SEQUENCE [LARGE SCALE GENOMIC DNA]</scope>
    <source>
        <strain evidence="2 3">DSM 45934</strain>
    </source>
</reference>
<dbReference type="Pfam" id="PF00583">
    <property type="entry name" value="Acetyltransf_1"/>
    <property type="match status" value="1"/>
</dbReference>
<dbReference type="RefSeq" id="WP_132126348.1">
    <property type="nucleotide sequence ID" value="NZ_SLWS01000023.1"/>
</dbReference>
<dbReference type="GO" id="GO:0016747">
    <property type="term" value="F:acyltransferase activity, transferring groups other than amino-acyl groups"/>
    <property type="evidence" value="ECO:0007669"/>
    <property type="project" value="InterPro"/>
</dbReference>
<organism evidence="2 3">
    <name type="scientific">Actinocrispum wychmicini</name>
    <dbReference type="NCBI Taxonomy" id="1213861"/>
    <lineage>
        <taxon>Bacteria</taxon>
        <taxon>Bacillati</taxon>
        <taxon>Actinomycetota</taxon>
        <taxon>Actinomycetes</taxon>
        <taxon>Pseudonocardiales</taxon>
        <taxon>Pseudonocardiaceae</taxon>
        <taxon>Actinocrispum</taxon>
    </lineage>
</organism>
<evidence type="ECO:0000259" key="1">
    <source>
        <dbReference type="PROSITE" id="PS51186"/>
    </source>
</evidence>